<gene>
    <name evidence="7" type="primary">wecB</name>
    <name evidence="7" type="ORF">ACFPN5_17570</name>
</gene>
<feature type="domain" description="UDP-N-acetylglucosamine 2-epimerase" evidence="6">
    <location>
        <begin position="26"/>
        <end position="372"/>
    </location>
</feature>
<dbReference type="InterPro" id="IPR003331">
    <property type="entry name" value="UDP_GlcNAc_Epimerase_2_dom"/>
</dbReference>
<dbReference type="EMBL" id="JBHSMU010000015">
    <property type="protein sequence ID" value="MFC5461621.1"/>
    <property type="molecule type" value="Genomic_DNA"/>
</dbReference>
<evidence type="ECO:0000313" key="7">
    <source>
        <dbReference type="EMBL" id="MFC5461621.1"/>
    </source>
</evidence>
<dbReference type="SUPFAM" id="SSF53756">
    <property type="entry name" value="UDP-Glycosyltransferase/glycogen phosphorylase"/>
    <property type="match status" value="1"/>
</dbReference>
<proteinExistence type="inferred from homology"/>
<dbReference type="InterPro" id="IPR029767">
    <property type="entry name" value="WecB-like"/>
</dbReference>
<comment type="similarity">
    <text evidence="3 5">Belongs to the UDP-N-acetylglucosamine 2-epimerase family.</text>
</comment>
<dbReference type="GO" id="GO:0008761">
    <property type="term" value="F:UDP-N-acetylglucosamine 2-epimerase activity"/>
    <property type="evidence" value="ECO:0007669"/>
    <property type="project" value="UniProtKB-EC"/>
</dbReference>
<evidence type="ECO:0000313" key="8">
    <source>
        <dbReference type="Proteomes" id="UP001596050"/>
    </source>
</evidence>
<dbReference type="EC" id="5.1.3.14" evidence="4"/>
<dbReference type="PANTHER" id="PTHR43174">
    <property type="entry name" value="UDP-N-ACETYLGLUCOSAMINE 2-EPIMERASE"/>
    <property type="match status" value="1"/>
</dbReference>
<organism evidence="7 8">
    <name type="scientific">Massilia niabensis</name>
    <dbReference type="NCBI Taxonomy" id="544910"/>
    <lineage>
        <taxon>Bacteria</taxon>
        <taxon>Pseudomonadati</taxon>
        <taxon>Pseudomonadota</taxon>
        <taxon>Betaproteobacteria</taxon>
        <taxon>Burkholderiales</taxon>
        <taxon>Oxalobacteraceae</taxon>
        <taxon>Telluria group</taxon>
        <taxon>Massilia</taxon>
    </lineage>
</organism>
<dbReference type="Gene3D" id="3.40.50.2000">
    <property type="entry name" value="Glycogen Phosphorylase B"/>
    <property type="match status" value="2"/>
</dbReference>
<dbReference type="CDD" id="cd03786">
    <property type="entry name" value="GTB_UDP-GlcNAc_2-Epimerase"/>
    <property type="match status" value="1"/>
</dbReference>
<evidence type="ECO:0000256" key="5">
    <source>
        <dbReference type="RuleBase" id="RU003513"/>
    </source>
</evidence>
<accession>A0ABW0L8E0</accession>
<sequence>MLVFGTRPEAIKMAPLYYALKNCPDEFETLVCVTAQHRQMLDQVLQVFGITPDIDLNLMKAGQDLFDVTASVLTGMRDVLKEYKPAALLVHGDTTTTLASAMAGFYGGVPVGHVEAGLRTHDLHAPFPEELNRQVASKVTRWHFAPTAFSKQNLLNERVPEAHIEVTGNTVIDALLWVLDRIDTDEERKAALTQFLGARLPFDWQNRRFILITGHRRENFGNGFLQICEGLKELAYRYPAMHFVYPVHLNPNVQEPVNRLLAGLPNIHLVEPLDYEPFVFLLKHAHIVLTDSGGIQEEAPSLGKPVLVMRDVTERPEAVQAGTVRLVGADRDRIVSNVAELLDNPDSYKSMARAHNPYGDGKACERIINVLRNI</sequence>
<evidence type="ECO:0000256" key="1">
    <source>
        <dbReference type="ARBA" id="ARBA00023235"/>
    </source>
</evidence>
<comment type="caution">
    <text evidence="7">The sequence shown here is derived from an EMBL/GenBank/DDBJ whole genome shotgun (WGS) entry which is preliminary data.</text>
</comment>
<evidence type="ECO:0000256" key="3">
    <source>
        <dbReference type="ARBA" id="ARBA00038209"/>
    </source>
</evidence>
<comment type="catalytic activity">
    <reaction evidence="2">
        <text>UDP-N-acetyl-alpha-D-glucosamine = UDP-N-acetyl-alpha-D-mannosamine</text>
        <dbReference type="Rhea" id="RHEA:17213"/>
        <dbReference type="ChEBI" id="CHEBI:57705"/>
        <dbReference type="ChEBI" id="CHEBI:68623"/>
        <dbReference type="EC" id="5.1.3.14"/>
    </reaction>
</comment>
<dbReference type="PANTHER" id="PTHR43174:SF2">
    <property type="entry name" value="UDP-N-ACETYLGLUCOSAMINE 2-EPIMERASE"/>
    <property type="match status" value="1"/>
</dbReference>
<evidence type="ECO:0000259" key="6">
    <source>
        <dbReference type="Pfam" id="PF02350"/>
    </source>
</evidence>
<evidence type="ECO:0000256" key="4">
    <source>
        <dbReference type="ARBA" id="ARBA00038858"/>
    </source>
</evidence>
<dbReference type="Proteomes" id="UP001596050">
    <property type="component" value="Unassembled WGS sequence"/>
</dbReference>
<keyword evidence="1 5" id="KW-0413">Isomerase</keyword>
<protein>
    <recommendedName>
        <fullName evidence="4">UDP-N-acetylglucosamine 2-epimerase (non-hydrolyzing)</fullName>
        <ecNumber evidence="4">5.1.3.14</ecNumber>
    </recommendedName>
</protein>
<keyword evidence="8" id="KW-1185">Reference proteome</keyword>
<name>A0ABW0L8E0_9BURK</name>
<dbReference type="NCBIfam" id="TIGR00236">
    <property type="entry name" value="wecB"/>
    <property type="match status" value="1"/>
</dbReference>
<dbReference type="RefSeq" id="WP_379785734.1">
    <property type="nucleotide sequence ID" value="NZ_JBHSMU010000015.1"/>
</dbReference>
<evidence type="ECO:0000256" key="2">
    <source>
        <dbReference type="ARBA" id="ARBA00036080"/>
    </source>
</evidence>
<reference evidence="8" key="1">
    <citation type="journal article" date="2019" name="Int. J. Syst. Evol. Microbiol.">
        <title>The Global Catalogue of Microorganisms (GCM) 10K type strain sequencing project: providing services to taxonomists for standard genome sequencing and annotation.</title>
        <authorList>
            <consortium name="The Broad Institute Genomics Platform"/>
            <consortium name="The Broad Institute Genome Sequencing Center for Infectious Disease"/>
            <person name="Wu L."/>
            <person name="Ma J."/>
        </authorList>
    </citation>
    <scope>NUCLEOTIDE SEQUENCE [LARGE SCALE GENOMIC DNA]</scope>
    <source>
        <strain evidence="8">KACC 12649</strain>
    </source>
</reference>
<dbReference type="Pfam" id="PF02350">
    <property type="entry name" value="Epimerase_2"/>
    <property type="match status" value="1"/>
</dbReference>